<dbReference type="RefSeq" id="XP_028476038.1">
    <property type="nucleotide sequence ID" value="XM_028624064.1"/>
</dbReference>
<feature type="region of interest" description="Disordered" evidence="1">
    <location>
        <begin position="562"/>
        <end position="584"/>
    </location>
</feature>
<dbReference type="EMBL" id="RSCE01000007">
    <property type="protein sequence ID" value="RSH81319.1"/>
    <property type="molecule type" value="Genomic_DNA"/>
</dbReference>
<organism evidence="3 4">
    <name type="scientific">Apiotrichum porosum</name>
    <dbReference type="NCBI Taxonomy" id="105984"/>
    <lineage>
        <taxon>Eukaryota</taxon>
        <taxon>Fungi</taxon>
        <taxon>Dikarya</taxon>
        <taxon>Basidiomycota</taxon>
        <taxon>Agaricomycotina</taxon>
        <taxon>Tremellomycetes</taxon>
        <taxon>Trichosporonales</taxon>
        <taxon>Trichosporonaceae</taxon>
        <taxon>Apiotrichum</taxon>
    </lineage>
</organism>
<name>A0A427XR35_9TREE</name>
<protein>
    <recommendedName>
        <fullName evidence="2">Nucleolar 27S pre-rRNA processing Urb2/Npa2 C-terminal domain-containing protein</fullName>
    </recommendedName>
</protein>
<evidence type="ECO:0000313" key="4">
    <source>
        <dbReference type="Proteomes" id="UP000279236"/>
    </source>
</evidence>
<dbReference type="InterPro" id="IPR018849">
    <property type="entry name" value="Urb2/Npa2_C"/>
</dbReference>
<dbReference type="Proteomes" id="UP000279236">
    <property type="component" value="Unassembled WGS sequence"/>
</dbReference>
<comment type="caution">
    <text evidence="3">The sequence shown here is derived from an EMBL/GenBank/DDBJ whole genome shotgun (WGS) entry which is preliminary data.</text>
</comment>
<accession>A0A427XR35</accession>
<evidence type="ECO:0000256" key="1">
    <source>
        <dbReference type="SAM" id="MobiDB-lite"/>
    </source>
</evidence>
<reference evidence="3 4" key="1">
    <citation type="submission" date="2018-11" db="EMBL/GenBank/DDBJ databases">
        <title>Genome sequence of Apiotrichum porosum DSM 27194.</title>
        <authorList>
            <person name="Aliyu H."/>
            <person name="Gorte O."/>
            <person name="Ochsenreither K."/>
        </authorList>
    </citation>
    <scope>NUCLEOTIDE SEQUENCE [LARGE SCALE GENOMIC DNA]</scope>
    <source>
        <strain evidence="3 4">DSM 27194</strain>
    </source>
</reference>
<dbReference type="Pfam" id="PF10441">
    <property type="entry name" value="Urb2"/>
    <property type="match status" value="1"/>
</dbReference>
<gene>
    <name evidence="3" type="ORF">EHS24_008762</name>
</gene>
<proteinExistence type="predicted"/>
<feature type="compositionally biased region" description="Acidic residues" evidence="1">
    <location>
        <begin position="566"/>
        <end position="575"/>
    </location>
</feature>
<keyword evidence="4" id="KW-1185">Reference proteome</keyword>
<evidence type="ECO:0000259" key="2">
    <source>
        <dbReference type="Pfam" id="PF10441"/>
    </source>
</evidence>
<dbReference type="STRING" id="105984.A0A427XR35"/>
<sequence>MASTPITGSSLIKALKGAADPPTKGGPSKVELATAAWNDVDLVVPRKADVVRDWIVEAWTRAKAGANNPILDPHYHNLLVAVTPSCASPPVAPLTLLATYITSTAASPPTLNEGLGLAAAASFPLLFGGEVNKADAWAEVWGKLVAVLAASPSTSLANALSPAATLVCNSLTETLPSSQNSKKIAQSLHSSLPAYAATLASHPSLRDTFEPLTGPLFFPIQTLQTIEPLKALLGPLTPASPTADFAPALELVPHLFDAFVAATKQHRYTLYGRSANERTPIDVVVADKTRAAVIPALAACLELANSLEDAALARPSSSAGVPPLVEAIWGAHLRLWDTLLTWGGYLETDERAGTLLAAEARRAASALSAYGASDVNATDEGLAGRILRTLDALERLDHDHAAIGTDVVGWCLASPARTHAAARALLSSLLRFHQLTHSLGNFFDALADAAQGLFDASLPADALAAVYTLVAAGPLSDKKFRDELAAAVRSTNLGGRRSAQWAGLLDDIALRVRTALAGKRKREDAPARLVAVLSRLTKVVLDAGARAKEGGEEVEGAIGAAARAFEDEDEEQDEDDSKKKKKRKSDAVNVSADLVAAARLRVARSARLILRNDGVAVPVVAGTAELRLEAFHYVSTHLALTAHAEDSDATERATAVDAILSVLDGSAKKAWSGRDATVTDKTLAAAAWTLTAERGLAVLDATATSAQLDTLAGTMIARASTADEGYSVAAAVKRVFSNAETWELANVRNALLKALPAAKAGAFVVLSACPAAWLSKPARVALLEAAYATDAAAGEGDNETRAAIRTWLTRLAAADVYPDAKQVKKLLKSAEGVEASTLALVGATYTHLARVRGEALVSVLDDTIKGKPFKHADTRSAAAALLLDALPTQSVDKYADDIKPKLTALDEAARGYLAPRVASALASDAVVADADVFAAYRSLTRFSRWLSGAAAEGNDETGAKLLAAVLSASDKQAAAPLAAVSLDILAAVSGSAETVLAAFLLLSARYAGAAEAPFRAYVRTLSADEYATILSAVVALATTCSGRKLVAALHAIRVLVSAPVEGSGRALATQLHELLSSLDRAVRVGDVDIIAEALRLIGSLVDDRTGLLRAADAALILTTLTATLTPDASSRPASFNPELVVLALTPLLTLSRHRADLVLAHLPGIVGTLSTTFALLQRARARAGRSKAAARRPFWLGVEPETTADDPASAHAALLARVFVSLATARVGSSSNTGTLGDGDAPRALAGPLAKHAPALLVAYARAASDAWCGLSPSVRRELEPGLFSLCDVVTAGGRADGRGREGEGVGRPFGLGDAGDAEHEVWADMWRAWGRKRYTGQG</sequence>
<dbReference type="OrthoDB" id="2571097at2759"/>
<evidence type="ECO:0000313" key="3">
    <source>
        <dbReference type="EMBL" id="RSH81319.1"/>
    </source>
</evidence>
<feature type="domain" description="Nucleolar 27S pre-rRNA processing Urb2/Npa2 C-terminal" evidence="2">
    <location>
        <begin position="1092"/>
        <end position="1292"/>
    </location>
</feature>
<dbReference type="GeneID" id="39593305"/>